<evidence type="ECO:0000256" key="1">
    <source>
        <dbReference type="ARBA" id="ARBA00010552"/>
    </source>
</evidence>
<reference evidence="2 3" key="1">
    <citation type="submission" date="2019-10" db="EMBL/GenBank/DDBJ databases">
        <title>Isolation, Identification of Microvirga thermotolerans HR1, a novel thermophilic bacterium and Comparative Genomics of the genus Microvirga.</title>
        <authorList>
            <person name="Li J."/>
            <person name="Zhang W."/>
            <person name="Lin M."/>
            <person name="Wang J."/>
        </authorList>
    </citation>
    <scope>NUCLEOTIDE SEQUENCE [LARGE SCALE GENOMIC DNA]</scope>
    <source>
        <strain evidence="2 3">HR1</strain>
    </source>
</reference>
<dbReference type="PANTHER" id="PTHR11803:SF58">
    <property type="entry name" value="PROTEIN HMF1-RELATED"/>
    <property type="match status" value="1"/>
</dbReference>
<dbReference type="GO" id="GO:0005829">
    <property type="term" value="C:cytosol"/>
    <property type="evidence" value="ECO:0007669"/>
    <property type="project" value="TreeGrafter"/>
</dbReference>
<proteinExistence type="inferred from homology"/>
<evidence type="ECO:0000313" key="3">
    <source>
        <dbReference type="Proteomes" id="UP000325614"/>
    </source>
</evidence>
<name>A0A5P9K241_9HYPH</name>
<dbReference type="GO" id="GO:0019239">
    <property type="term" value="F:deaminase activity"/>
    <property type="evidence" value="ECO:0007669"/>
    <property type="project" value="TreeGrafter"/>
</dbReference>
<dbReference type="InterPro" id="IPR006175">
    <property type="entry name" value="YjgF/YER057c/UK114"/>
</dbReference>
<dbReference type="Proteomes" id="UP000325614">
    <property type="component" value="Chromosome"/>
</dbReference>
<evidence type="ECO:0000313" key="2">
    <source>
        <dbReference type="EMBL" id="QFU17695.1"/>
    </source>
</evidence>
<gene>
    <name evidence="2" type="ORF">GDR74_16565</name>
</gene>
<dbReference type="Pfam" id="PF01042">
    <property type="entry name" value="Ribonuc_L-PSP"/>
    <property type="match status" value="1"/>
</dbReference>
<keyword evidence="3" id="KW-1185">Reference proteome</keyword>
<organism evidence="2 3">
    <name type="scientific">Microvirga thermotolerans</name>
    <dbReference type="NCBI Taxonomy" id="2651334"/>
    <lineage>
        <taxon>Bacteria</taxon>
        <taxon>Pseudomonadati</taxon>
        <taxon>Pseudomonadota</taxon>
        <taxon>Alphaproteobacteria</taxon>
        <taxon>Hyphomicrobiales</taxon>
        <taxon>Methylobacteriaceae</taxon>
        <taxon>Microvirga</taxon>
    </lineage>
</organism>
<dbReference type="EMBL" id="CP045423">
    <property type="protein sequence ID" value="QFU17695.1"/>
    <property type="molecule type" value="Genomic_DNA"/>
</dbReference>
<dbReference type="FunFam" id="3.30.1330.40:FF:000001">
    <property type="entry name" value="L-PSP family endoribonuclease"/>
    <property type="match status" value="1"/>
</dbReference>
<dbReference type="PANTHER" id="PTHR11803">
    <property type="entry name" value="2-IMINOBUTANOATE/2-IMINOPROPANOATE DEAMINASE RIDA"/>
    <property type="match status" value="1"/>
</dbReference>
<dbReference type="CDD" id="cd00448">
    <property type="entry name" value="YjgF_YER057c_UK114_family"/>
    <property type="match status" value="1"/>
</dbReference>
<dbReference type="AlphaFoldDB" id="A0A5P9K241"/>
<protein>
    <submittedName>
        <fullName evidence="2">Deaminase</fullName>
    </submittedName>
</protein>
<dbReference type="KEGG" id="mico:GDR74_16565"/>
<comment type="similarity">
    <text evidence="1">Belongs to the RutC family.</text>
</comment>
<dbReference type="Gene3D" id="3.30.1330.40">
    <property type="entry name" value="RutC-like"/>
    <property type="match status" value="1"/>
</dbReference>
<accession>A0A5P9K241</accession>
<dbReference type="SUPFAM" id="SSF55298">
    <property type="entry name" value="YjgF-like"/>
    <property type="match status" value="1"/>
</dbReference>
<dbReference type="InterPro" id="IPR035959">
    <property type="entry name" value="RutC-like_sf"/>
</dbReference>
<dbReference type="RefSeq" id="WP_152587327.1">
    <property type="nucleotide sequence ID" value="NZ_CP045423.1"/>
</dbReference>
<dbReference type="NCBIfam" id="TIGR00004">
    <property type="entry name" value="Rid family detoxifying hydrolase"/>
    <property type="match status" value="1"/>
</dbReference>
<sequence>MTLVPILTSEAPRPLGPYSQAIRAEGLVFVSGQLPLDRDGKIVEGGIEEQTKAVLGNLASVLEAAGSGLSKVVKTTIFLANLDDFAAMNEVYAGIFTPPYPARSTVEVVRFPGRILIEIECIALA</sequence>
<dbReference type="InterPro" id="IPR006056">
    <property type="entry name" value="RidA"/>
</dbReference>